<gene>
    <name evidence="2" type="ORF">MSAN_01413400</name>
</gene>
<feature type="region of interest" description="Disordered" evidence="1">
    <location>
        <begin position="99"/>
        <end position="137"/>
    </location>
</feature>
<evidence type="ECO:0000313" key="3">
    <source>
        <dbReference type="Proteomes" id="UP000623467"/>
    </source>
</evidence>
<name>A0A8H6YAV2_9AGAR</name>
<feature type="region of interest" description="Disordered" evidence="1">
    <location>
        <begin position="54"/>
        <end position="84"/>
    </location>
</feature>
<keyword evidence="3" id="KW-1185">Reference proteome</keyword>
<sequence>MIPVSLRTTTGMGRTFNFWTPSTIASPLGPSLLSQPLHLGTSLMNLSGDSFPRRATPASVGAHSHPHVQSTYSVGGPPPPHRSPAFLRFCDRSGEYGVEVRGGGFPPTPPAYSRTKGSESKSALDVPPILLNPKDIS</sequence>
<accession>A0A8H6YAV2</accession>
<protein>
    <submittedName>
        <fullName evidence="2">Uncharacterized protein</fullName>
    </submittedName>
</protein>
<dbReference type="AlphaFoldDB" id="A0A8H6YAV2"/>
<dbReference type="Proteomes" id="UP000623467">
    <property type="component" value="Unassembled WGS sequence"/>
</dbReference>
<reference evidence="2" key="1">
    <citation type="submission" date="2020-05" db="EMBL/GenBank/DDBJ databases">
        <title>Mycena genomes resolve the evolution of fungal bioluminescence.</title>
        <authorList>
            <person name="Tsai I.J."/>
        </authorList>
    </citation>
    <scope>NUCLEOTIDE SEQUENCE</scope>
    <source>
        <strain evidence="2">160909Yilan</strain>
    </source>
</reference>
<comment type="caution">
    <text evidence="2">The sequence shown here is derived from an EMBL/GenBank/DDBJ whole genome shotgun (WGS) entry which is preliminary data.</text>
</comment>
<evidence type="ECO:0000256" key="1">
    <source>
        <dbReference type="SAM" id="MobiDB-lite"/>
    </source>
</evidence>
<organism evidence="2 3">
    <name type="scientific">Mycena sanguinolenta</name>
    <dbReference type="NCBI Taxonomy" id="230812"/>
    <lineage>
        <taxon>Eukaryota</taxon>
        <taxon>Fungi</taxon>
        <taxon>Dikarya</taxon>
        <taxon>Basidiomycota</taxon>
        <taxon>Agaricomycotina</taxon>
        <taxon>Agaricomycetes</taxon>
        <taxon>Agaricomycetidae</taxon>
        <taxon>Agaricales</taxon>
        <taxon>Marasmiineae</taxon>
        <taxon>Mycenaceae</taxon>
        <taxon>Mycena</taxon>
    </lineage>
</organism>
<evidence type="ECO:0000313" key="2">
    <source>
        <dbReference type="EMBL" id="KAF7354979.1"/>
    </source>
</evidence>
<proteinExistence type="predicted"/>
<dbReference type="EMBL" id="JACAZH010000011">
    <property type="protein sequence ID" value="KAF7354979.1"/>
    <property type="molecule type" value="Genomic_DNA"/>
</dbReference>